<dbReference type="InParanoid" id="B7GAN2"/>
<feature type="region of interest" description="Disordered" evidence="1">
    <location>
        <begin position="1"/>
        <end position="129"/>
    </location>
</feature>
<name>B7GAN2_PHATC</name>
<evidence type="ECO:0000256" key="1">
    <source>
        <dbReference type="SAM" id="MobiDB-lite"/>
    </source>
</evidence>
<dbReference type="PANTHER" id="PTHR35213">
    <property type="entry name" value="RING-TYPE DOMAIN-CONTAINING PROTEIN-RELATED"/>
    <property type="match status" value="1"/>
</dbReference>
<feature type="compositionally biased region" description="Polar residues" evidence="1">
    <location>
        <begin position="1"/>
        <end position="20"/>
    </location>
</feature>
<sequence>MDSINDANSNVAKEGNSNATAKVPDLTEKAVPCPTTSMELTVNSNKTQISRIRAHTSVEDSAAGKTNSTSGQSETLPKQNTTNSSEGCESIDASTNSTSQSDDKTSKPDQDTKRSENGNKKRDRSKLRKGKWSIEEEEYTSRIIHYFSTGFISLPEGSTLRSYLADKLNCDPMRITKKYAGASCLGRRVYQFRDRVQPTMTEIQIAKAELDHLERRFRLRVEEGHSALSLPAHSDMLVSLSQQVDKLMLPNVAASATAPTVQSWGAPPSQGFSTLGAQQLAPAPIAQVPFSFQTSASGQWLLPNTPASAVSVSALPPFPVAAAPSSQDVSNAVASWAFAQVAASLVPALSQLANLQQQQQQQQLPQQPSLTHASPPPQSSCREPPITNSDLQPQDFAKKLQATYEQHLKSTIQSSNDSDRQSQVFAKQLQETYERHLLSLTQNEKSSENLHSKVQQVELLQYL</sequence>
<protein>
    <submittedName>
        <fullName evidence="2">Uncharacterized protein</fullName>
    </submittedName>
</protein>
<dbReference type="AlphaFoldDB" id="B7GAN2"/>
<dbReference type="PANTHER" id="PTHR35213:SF5">
    <property type="entry name" value="RING-TYPE DOMAIN-CONTAINING PROTEIN"/>
    <property type="match status" value="1"/>
</dbReference>
<dbReference type="OrthoDB" id="206902at2759"/>
<feature type="compositionally biased region" description="Polar residues" evidence="1">
    <location>
        <begin position="34"/>
        <end position="50"/>
    </location>
</feature>
<evidence type="ECO:0000313" key="3">
    <source>
        <dbReference type="Proteomes" id="UP000000759"/>
    </source>
</evidence>
<evidence type="ECO:0000313" key="2">
    <source>
        <dbReference type="EMBL" id="EEC44401.1"/>
    </source>
</evidence>
<accession>B7GAN2</accession>
<dbReference type="PaxDb" id="2850-Phatr49457"/>
<reference evidence="2 3" key="1">
    <citation type="journal article" date="2008" name="Nature">
        <title>The Phaeodactylum genome reveals the evolutionary history of diatom genomes.</title>
        <authorList>
            <person name="Bowler C."/>
            <person name="Allen A.E."/>
            <person name="Badger J.H."/>
            <person name="Grimwood J."/>
            <person name="Jabbari K."/>
            <person name="Kuo A."/>
            <person name="Maheswari U."/>
            <person name="Martens C."/>
            <person name="Maumus F."/>
            <person name="Otillar R.P."/>
            <person name="Rayko E."/>
            <person name="Salamov A."/>
            <person name="Vandepoele K."/>
            <person name="Beszteri B."/>
            <person name="Gruber A."/>
            <person name="Heijde M."/>
            <person name="Katinka M."/>
            <person name="Mock T."/>
            <person name="Valentin K."/>
            <person name="Verret F."/>
            <person name="Berges J.A."/>
            <person name="Brownlee C."/>
            <person name="Cadoret J.P."/>
            <person name="Chiovitti A."/>
            <person name="Choi C.J."/>
            <person name="Coesel S."/>
            <person name="De Martino A."/>
            <person name="Detter J.C."/>
            <person name="Durkin C."/>
            <person name="Falciatore A."/>
            <person name="Fournet J."/>
            <person name="Haruta M."/>
            <person name="Huysman M.J."/>
            <person name="Jenkins B.D."/>
            <person name="Jiroutova K."/>
            <person name="Jorgensen R.E."/>
            <person name="Joubert Y."/>
            <person name="Kaplan A."/>
            <person name="Kroger N."/>
            <person name="Kroth P.G."/>
            <person name="La Roche J."/>
            <person name="Lindquist E."/>
            <person name="Lommer M."/>
            <person name="Martin-Jezequel V."/>
            <person name="Lopez P.J."/>
            <person name="Lucas S."/>
            <person name="Mangogna M."/>
            <person name="McGinnis K."/>
            <person name="Medlin L.K."/>
            <person name="Montsant A."/>
            <person name="Oudot-Le Secq M.P."/>
            <person name="Napoli C."/>
            <person name="Obornik M."/>
            <person name="Parker M.S."/>
            <person name="Petit J.L."/>
            <person name="Porcel B.M."/>
            <person name="Poulsen N."/>
            <person name="Robison M."/>
            <person name="Rychlewski L."/>
            <person name="Rynearson T.A."/>
            <person name="Schmutz J."/>
            <person name="Shapiro H."/>
            <person name="Siaut M."/>
            <person name="Stanley M."/>
            <person name="Sussman M.R."/>
            <person name="Taylor A.R."/>
            <person name="Vardi A."/>
            <person name="von Dassow P."/>
            <person name="Vyverman W."/>
            <person name="Willis A."/>
            <person name="Wyrwicz L.S."/>
            <person name="Rokhsar D.S."/>
            <person name="Weissenbach J."/>
            <person name="Armbrust E.V."/>
            <person name="Green B.R."/>
            <person name="Van de Peer Y."/>
            <person name="Grigoriev I.V."/>
        </authorList>
    </citation>
    <scope>NUCLEOTIDE SEQUENCE [LARGE SCALE GENOMIC DNA]</scope>
    <source>
        <strain evidence="2 3">CCAP 1055/1</strain>
    </source>
</reference>
<dbReference type="eggNOG" id="ENOG502S78E">
    <property type="taxonomic scope" value="Eukaryota"/>
</dbReference>
<organism evidence="2 3">
    <name type="scientific">Phaeodactylum tricornutum (strain CCAP 1055/1)</name>
    <dbReference type="NCBI Taxonomy" id="556484"/>
    <lineage>
        <taxon>Eukaryota</taxon>
        <taxon>Sar</taxon>
        <taxon>Stramenopiles</taxon>
        <taxon>Ochrophyta</taxon>
        <taxon>Bacillariophyta</taxon>
        <taxon>Bacillariophyceae</taxon>
        <taxon>Bacillariophycidae</taxon>
        <taxon>Naviculales</taxon>
        <taxon>Phaeodactylaceae</taxon>
        <taxon>Phaeodactylum</taxon>
    </lineage>
</organism>
<dbReference type="EMBL" id="CM000624">
    <property type="protein sequence ID" value="EEC44401.1"/>
    <property type="molecule type" value="Genomic_DNA"/>
</dbReference>
<dbReference type="Proteomes" id="UP000000759">
    <property type="component" value="Chromosome 22"/>
</dbReference>
<feature type="region of interest" description="Disordered" evidence="1">
    <location>
        <begin position="357"/>
        <end position="391"/>
    </location>
</feature>
<dbReference type="RefSeq" id="XP_002184223.1">
    <property type="nucleotide sequence ID" value="XM_002184187.1"/>
</dbReference>
<dbReference type="HOGENOM" id="CLU_437749_0_0_1"/>
<reference evidence="3" key="2">
    <citation type="submission" date="2008-08" db="EMBL/GenBank/DDBJ databases">
        <authorList>
            <consortium name="Diatom Consortium"/>
            <person name="Grigoriev I."/>
            <person name="Grimwood J."/>
            <person name="Kuo A."/>
            <person name="Otillar R.P."/>
            <person name="Salamov A."/>
            <person name="Detter J.C."/>
            <person name="Lindquist E."/>
            <person name="Shapiro H."/>
            <person name="Lucas S."/>
            <person name="Glavina del Rio T."/>
            <person name="Pitluck S."/>
            <person name="Rokhsar D."/>
            <person name="Bowler C."/>
        </authorList>
    </citation>
    <scope>GENOME REANNOTATION</scope>
    <source>
        <strain evidence="3">CCAP 1055/1</strain>
    </source>
</reference>
<gene>
    <name evidence="2" type="ORF">PHATRDRAFT_49457</name>
</gene>
<keyword evidence="3" id="KW-1185">Reference proteome</keyword>
<dbReference type="GeneID" id="7195934"/>
<feature type="compositionally biased region" description="Basic and acidic residues" evidence="1">
    <location>
        <begin position="101"/>
        <end position="120"/>
    </location>
</feature>
<feature type="compositionally biased region" description="Low complexity" evidence="1">
    <location>
        <begin position="357"/>
        <end position="370"/>
    </location>
</feature>
<proteinExistence type="predicted"/>
<feature type="compositionally biased region" description="Polar residues" evidence="1">
    <location>
        <begin position="64"/>
        <end position="100"/>
    </location>
</feature>
<dbReference type="KEGG" id="pti:PHATRDRAFT_49457"/>